<name>A0A316YIK4_9BASI</name>
<dbReference type="InParanoid" id="A0A316YIK4"/>
<dbReference type="InterPro" id="IPR023213">
    <property type="entry name" value="CAT-like_dom_sf"/>
</dbReference>
<evidence type="ECO:0008006" key="3">
    <source>
        <dbReference type="Google" id="ProtNLM"/>
    </source>
</evidence>
<protein>
    <recommendedName>
        <fullName evidence="3">CoA-dependent acyltransferase</fullName>
    </recommendedName>
</protein>
<dbReference type="Gene3D" id="3.30.559.30">
    <property type="entry name" value="Nonribosomal peptide synthetase, condensation domain"/>
    <property type="match status" value="1"/>
</dbReference>
<dbReference type="OrthoDB" id="2548233at2759"/>
<sequence>MVRSGASDFEAHYEQVVEVPDVEKWANETFRSRSANTAAGITEEVAWAYLDTHRQDFAMKGISREKGHVGLVDVIDFGSETPYTGLTLCFDHALFDGPGTFGVVDRLLQNYVEHGQTDLDKPLVKAEPDTTLLAFLNHETLDADYSEAVGSIIAASENDSESAYPLAPVTRLKRQGRVAAISHTFTADETTKLLAAAKRHQMSISMVAFATHIVALLKRLPFDSSDKKNARRTHIPIGGPVNVRQLLPPSKGVEKSSGAVVVLVSHNILLESLTESLLRGEVETEQDTEVLLSLSRALKDETERTKEGFGPRLALFDAFSRETTKSGQLPPRPPGTMSFVVSDGLLERFLSRTYGKGDDALQVVNASVIVNNQNPFVTGRTMTFAGRLTLCYNFNGELWESGGIETKTMAKDWADVLKRVLDV</sequence>
<reference evidence="1 2" key="1">
    <citation type="journal article" date="2018" name="Mol. Biol. Evol.">
        <title>Broad Genomic Sampling Reveals a Smut Pathogenic Ancestry of the Fungal Clade Ustilaginomycotina.</title>
        <authorList>
            <person name="Kijpornyongpan T."/>
            <person name="Mondo S.J."/>
            <person name="Barry K."/>
            <person name="Sandor L."/>
            <person name="Lee J."/>
            <person name="Lipzen A."/>
            <person name="Pangilinan J."/>
            <person name="LaButti K."/>
            <person name="Hainaut M."/>
            <person name="Henrissat B."/>
            <person name="Grigoriev I.V."/>
            <person name="Spatafora J.W."/>
            <person name="Aime M.C."/>
        </authorList>
    </citation>
    <scope>NUCLEOTIDE SEQUENCE [LARGE SCALE GENOMIC DNA]</scope>
    <source>
        <strain evidence="1 2">MCA 4198</strain>
    </source>
</reference>
<dbReference type="Gene3D" id="3.30.559.10">
    <property type="entry name" value="Chloramphenicol acetyltransferase-like domain"/>
    <property type="match status" value="1"/>
</dbReference>
<dbReference type="GeneID" id="37039918"/>
<gene>
    <name evidence="1" type="ORF">FA10DRAFT_134406</name>
</gene>
<organism evidence="1 2">
    <name type="scientific">Acaromyces ingoldii</name>
    <dbReference type="NCBI Taxonomy" id="215250"/>
    <lineage>
        <taxon>Eukaryota</taxon>
        <taxon>Fungi</taxon>
        <taxon>Dikarya</taxon>
        <taxon>Basidiomycota</taxon>
        <taxon>Ustilaginomycotina</taxon>
        <taxon>Exobasidiomycetes</taxon>
        <taxon>Exobasidiales</taxon>
        <taxon>Cryptobasidiaceae</taxon>
        <taxon>Acaromyces</taxon>
    </lineage>
</organism>
<dbReference type="AlphaFoldDB" id="A0A316YIK4"/>
<dbReference type="EMBL" id="KZ819637">
    <property type="protein sequence ID" value="PWN89012.1"/>
    <property type="molecule type" value="Genomic_DNA"/>
</dbReference>
<proteinExistence type="predicted"/>
<accession>A0A316YIK4</accession>
<dbReference type="Proteomes" id="UP000245768">
    <property type="component" value="Unassembled WGS sequence"/>
</dbReference>
<keyword evidence="2" id="KW-1185">Reference proteome</keyword>
<evidence type="ECO:0000313" key="2">
    <source>
        <dbReference type="Proteomes" id="UP000245768"/>
    </source>
</evidence>
<evidence type="ECO:0000313" key="1">
    <source>
        <dbReference type="EMBL" id="PWN89012.1"/>
    </source>
</evidence>
<dbReference type="STRING" id="215250.A0A316YIK4"/>
<dbReference type="SUPFAM" id="SSF52777">
    <property type="entry name" value="CoA-dependent acyltransferases"/>
    <property type="match status" value="1"/>
</dbReference>
<dbReference type="RefSeq" id="XP_025376210.1">
    <property type="nucleotide sequence ID" value="XM_025518002.1"/>
</dbReference>